<protein>
    <submittedName>
        <fullName evidence="1">Uncharacterized protein</fullName>
    </submittedName>
</protein>
<gene>
    <name evidence="1" type="ORF">V6N12_054017</name>
</gene>
<evidence type="ECO:0000313" key="2">
    <source>
        <dbReference type="Proteomes" id="UP001472677"/>
    </source>
</evidence>
<accession>A0ABR2D9B2</accession>
<sequence>MVSEPEIRSSESWNSGDALKNTSVTTLSFVSPLFPLSESRQGFNLAVGLGSGDSQQWEEHSHGVATTGTSEQVAGSQQQVECMQDALACDNNEQASARQVTEEFEAPTFVERHGASTSTAREVSGSGFDVIGNEVERSANDFSDADRSSFDTSARNCAVQACWPNGSQSLMVGPPVDSLVAFKAPSANVLIKQDVSITPILGDELVFGCEFANKKGVNLRDQDTLEM</sequence>
<evidence type="ECO:0000313" key="1">
    <source>
        <dbReference type="EMBL" id="KAK8532580.1"/>
    </source>
</evidence>
<organism evidence="1 2">
    <name type="scientific">Hibiscus sabdariffa</name>
    <name type="common">roselle</name>
    <dbReference type="NCBI Taxonomy" id="183260"/>
    <lineage>
        <taxon>Eukaryota</taxon>
        <taxon>Viridiplantae</taxon>
        <taxon>Streptophyta</taxon>
        <taxon>Embryophyta</taxon>
        <taxon>Tracheophyta</taxon>
        <taxon>Spermatophyta</taxon>
        <taxon>Magnoliopsida</taxon>
        <taxon>eudicotyledons</taxon>
        <taxon>Gunneridae</taxon>
        <taxon>Pentapetalae</taxon>
        <taxon>rosids</taxon>
        <taxon>malvids</taxon>
        <taxon>Malvales</taxon>
        <taxon>Malvaceae</taxon>
        <taxon>Malvoideae</taxon>
        <taxon>Hibiscus</taxon>
    </lineage>
</organism>
<keyword evidence="2" id="KW-1185">Reference proteome</keyword>
<comment type="caution">
    <text evidence="1">The sequence shown here is derived from an EMBL/GenBank/DDBJ whole genome shotgun (WGS) entry which is preliminary data.</text>
</comment>
<reference evidence="1 2" key="1">
    <citation type="journal article" date="2024" name="G3 (Bethesda)">
        <title>Genome assembly of Hibiscus sabdariffa L. provides insights into metabolisms of medicinal natural products.</title>
        <authorList>
            <person name="Kim T."/>
        </authorList>
    </citation>
    <scope>NUCLEOTIDE SEQUENCE [LARGE SCALE GENOMIC DNA]</scope>
    <source>
        <strain evidence="1">TK-2024</strain>
        <tissue evidence="1">Old leaves</tissue>
    </source>
</reference>
<dbReference type="EMBL" id="JBBPBM010000034">
    <property type="protein sequence ID" value="KAK8532580.1"/>
    <property type="molecule type" value="Genomic_DNA"/>
</dbReference>
<name>A0ABR2D9B2_9ROSI</name>
<dbReference type="Proteomes" id="UP001472677">
    <property type="component" value="Unassembled WGS sequence"/>
</dbReference>
<proteinExistence type="predicted"/>